<keyword evidence="3" id="KW-1185">Reference proteome</keyword>
<dbReference type="EMBL" id="NOJY02000011">
    <property type="protein sequence ID" value="RDY27761.1"/>
    <property type="molecule type" value="Genomic_DNA"/>
</dbReference>
<keyword evidence="1" id="KW-0472">Membrane</keyword>
<feature type="transmembrane region" description="Helical" evidence="1">
    <location>
        <begin position="20"/>
        <end position="41"/>
    </location>
</feature>
<proteinExistence type="predicted"/>
<feature type="transmembrane region" description="Helical" evidence="1">
    <location>
        <begin position="155"/>
        <end position="178"/>
    </location>
</feature>
<feature type="transmembrane region" description="Helical" evidence="1">
    <location>
        <begin position="47"/>
        <end position="67"/>
    </location>
</feature>
<keyword evidence="1" id="KW-0812">Transmembrane</keyword>
<protein>
    <submittedName>
        <fullName evidence="2">Lantibiotic immunity ABC transporter MutE/EpiE family permease subunit</fullName>
    </submittedName>
</protein>
<organism evidence="2 3">
    <name type="scientific">Romboutsia weinsteinii</name>
    <dbReference type="NCBI Taxonomy" id="2020949"/>
    <lineage>
        <taxon>Bacteria</taxon>
        <taxon>Bacillati</taxon>
        <taxon>Bacillota</taxon>
        <taxon>Clostridia</taxon>
        <taxon>Peptostreptococcales</taxon>
        <taxon>Peptostreptococcaceae</taxon>
        <taxon>Romboutsia</taxon>
    </lineage>
</organism>
<dbReference type="InterPro" id="IPR021205">
    <property type="entry name" value="Lanti_perm_SpaE/MutE/EpiE-like"/>
</dbReference>
<evidence type="ECO:0000313" key="2">
    <source>
        <dbReference type="EMBL" id="RDY27761.1"/>
    </source>
</evidence>
<feature type="transmembrane region" description="Helical" evidence="1">
    <location>
        <begin position="212"/>
        <end position="232"/>
    </location>
</feature>
<name>A0A371J4P5_9FIRM</name>
<dbReference type="Proteomes" id="UP000215694">
    <property type="component" value="Unassembled WGS sequence"/>
</dbReference>
<reference evidence="2 3" key="1">
    <citation type="journal article" date="2017" name="Genome Announc.">
        <title>Draft Genome Sequence of Romboutsia weinsteinii sp. nov. Strain CCRI-19649(T) Isolated from Surface Water.</title>
        <authorList>
            <person name="Maheux A.F."/>
            <person name="Boudreau D.K."/>
            <person name="Berube E."/>
            <person name="Boissinot M."/>
            <person name="Cantin P."/>
            <person name="Raymond F."/>
            <person name="Corbeil J."/>
            <person name="Omar R.F."/>
            <person name="Bergeron M.G."/>
        </authorList>
    </citation>
    <scope>NUCLEOTIDE SEQUENCE [LARGE SCALE GENOMIC DNA]</scope>
    <source>
        <strain evidence="2 3">CCRI-19649</strain>
    </source>
</reference>
<dbReference type="RefSeq" id="WP_094367574.1">
    <property type="nucleotide sequence ID" value="NZ_NOJY02000011.1"/>
</dbReference>
<keyword evidence="1" id="KW-1133">Transmembrane helix</keyword>
<evidence type="ECO:0000256" key="1">
    <source>
        <dbReference type="SAM" id="Phobius"/>
    </source>
</evidence>
<sequence>MNKILQSEHLKQKHTFQKKLIYLAPLVSIAIAFVLMGGYYIQTSAYNWWYTLILPGSFTMICSFIISNDRKRKFNGLFSVIVDKQKIWYSKIIISTMYLGLSCLVFFVVITIMGFIFETAIQVQNSLLASTILFITFSWQIPVLMYLAMKFSTGFTIIISILCNFLGGILLALTPIWWIPFAIPSKLMCYVIRVMPNGLSVEAGAYPFDIKVILIGVVVTVPLYIVMSYLTAKWFEKQEV</sequence>
<dbReference type="OrthoDB" id="9776525at2"/>
<dbReference type="CDD" id="cd21807">
    <property type="entry name" value="ABC-2_lan_permease_MutE_EpiE-like"/>
    <property type="match status" value="1"/>
</dbReference>
<accession>A0A371J4P5</accession>
<dbReference type="AlphaFoldDB" id="A0A371J4P5"/>
<evidence type="ECO:0000313" key="3">
    <source>
        <dbReference type="Proteomes" id="UP000215694"/>
    </source>
</evidence>
<comment type="caution">
    <text evidence="2">The sequence shown here is derived from an EMBL/GenBank/DDBJ whole genome shotgun (WGS) entry which is preliminary data.</text>
</comment>
<feature type="transmembrane region" description="Helical" evidence="1">
    <location>
        <begin position="128"/>
        <end position="148"/>
    </location>
</feature>
<feature type="transmembrane region" description="Helical" evidence="1">
    <location>
        <begin position="88"/>
        <end position="116"/>
    </location>
</feature>
<gene>
    <name evidence="2" type="ORF">CHL78_008560</name>
</gene>
<dbReference type="NCBIfam" id="TIGR03732">
    <property type="entry name" value="lanti_perm_MutE"/>
    <property type="match status" value="1"/>
</dbReference>